<evidence type="ECO:0000256" key="10">
    <source>
        <dbReference type="ARBA" id="ARBA00035861"/>
    </source>
</evidence>
<dbReference type="CDD" id="cd03425">
    <property type="entry name" value="NUDIX_MutT_NudA_like"/>
    <property type="match status" value="1"/>
</dbReference>
<evidence type="ECO:0000256" key="5">
    <source>
        <dbReference type="ARBA" id="ARBA00022723"/>
    </source>
</evidence>
<dbReference type="RefSeq" id="WP_281179631.1">
    <property type="nucleotide sequence ID" value="NZ_CP015963.1"/>
</dbReference>
<comment type="caution">
    <text evidence="19">The sequence shown here is derived from an EMBL/GenBank/DDBJ whole genome shotgun (WGS) entry which is preliminary data.</text>
</comment>
<dbReference type="STRING" id="476157.GCA_001663155_01849"/>
<evidence type="ECO:0000313" key="19">
    <source>
        <dbReference type="EMBL" id="TWJ09858.1"/>
    </source>
</evidence>
<dbReference type="GO" id="GO:0035539">
    <property type="term" value="F:8-oxo-7,8-dihydrodeoxyguanosine triphosphate pyrophosphatase activity"/>
    <property type="evidence" value="ECO:0007669"/>
    <property type="project" value="UniProtKB-EC"/>
</dbReference>
<evidence type="ECO:0000256" key="1">
    <source>
        <dbReference type="ARBA" id="ARBA00001946"/>
    </source>
</evidence>
<evidence type="ECO:0000259" key="18">
    <source>
        <dbReference type="PROSITE" id="PS51462"/>
    </source>
</evidence>
<dbReference type="GO" id="GO:0006260">
    <property type="term" value="P:DNA replication"/>
    <property type="evidence" value="ECO:0007669"/>
    <property type="project" value="UniProtKB-KW"/>
</dbReference>
<evidence type="ECO:0000256" key="6">
    <source>
        <dbReference type="ARBA" id="ARBA00022763"/>
    </source>
</evidence>
<evidence type="ECO:0000256" key="8">
    <source>
        <dbReference type="ARBA" id="ARBA00022842"/>
    </source>
</evidence>
<evidence type="ECO:0000313" key="20">
    <source>
        <dbReference type="Proteomes" id="UP000320547"/>
    </source>
</evidence>
<keyword evidence="5" id="KW-0479">Metal-binding</keyword>
<evidence type="ECO:0000256" key="12">
    <source>
        <dbReference type="ARBA" id="ARBA00038905"/>
    </source>
</evidence>
<sequence>MEKNPTAMLVVAGALRRSDGLWLMHRRPEGKQHGGLWEFPGGKVEAAEKPPEALIRELREELGITIVIDTPEPVAKAKETSPSGQIRIVIQLYTSRDWLGEPQALEGGQINWFEPAEIRKLPKPPLDVELAKQLFADLPR</sequence>
<comment type="cofactor">
    <cofactor evidence="1">
        <name>Mg(2+)</name>
        <dbReference type="ChEBI" id="CHEBI:18420"/>
    </cofactor>
</comment>
<dbReference type="GO" id="GO:0044716">
    <property type="term" value="F:8-oxo-GDP phosphatase activity"/>
    <property type="evidence" value="ECO:0007669"/>
    <property type="project" value="TreeGrafter"/>
</dbReference>
<keyword evidence="9" id="KW-0234">DNA repair</keyword>
<keyword evidence="4" id="KW-0235">DNA replication</keyword>
<feature type="domain" description="Nudix hydrolase" evidence="18">
    <location>
        <begin position="5"/>
        <end position="136"/>
    </location>
</feature>
<dbReference type="Proteomes" id="UP000320547">
    <property type="component" value="Unassembled WGS sequence"/>
</dbReference>
<dbReference type="InterPro" id="IPR047127">
    <property type="entry name" value="MutT-like"/>
</dbReference>
<dbReference type="PROSITE" id="PS00893">
    <property type="entry name" value="NUDIX_BOX"/>
    <property type="match status" value="1"/>
</dbReference>
<accession>A0A562UWC5</accession>
<gene>
    <name evidence="19" type="ORF">JN10_1506</name>
</gene>
<keyword evidence="20" id="KW-1185">Reference proteome</keyword>
<keyword evidence="6" id="KW-0227">DNA damage</keyword>
<evidence type="ECO:0000256" key="15">
    <source>
        <dbReference type="ARBA" id="ARBA00041979"/>
    </source>
</evidence>
<keyword evidence="8" id="KW-0460">Magnesium</keyword>
<dbReference type="AlphaFoldDB" id="A0A562UWC5"/>
<evidence type="ECO:0000256" key="16">
    <source>
        <dbReference type="ARBA" id="ARBA00042798"/>
    </source>
</evidence>
<dbReference type="InterPro" id="IPR020084">
    <property type="entry name" value="NUDIX_hydrolase_CS"/>
</dbReference>
<organism evidence="19 20">
    <name type="scientific">Altererythrobacter ishigakiensis</name>
    <dbReference type="NCBI Taxonomy" id="476157"/>
    <lineage>
        <taxon>Bacteria</taxon>
        <taxon>Pseudomonadati</taxon>
        <taxon>Pseudomonadota</taxon>
        <taxon>Alphaproteobacteria</taxon>
        <taxon>Sphingomonadales</taxon>
        <taxon>Erythrobacteraceae</taxon>
        <taxon>Altererythrobacter</taxon>
    </lineage>
</organism>
<evidence type="ECO:0000256" key="11">
    <source>
        <dbReference type="ARBA" id="ARBA00036904"/>
    </source>
</evidence>
<proteinExistence type="inferred from homology"/>
<comment type="similarity">
    <text evidence="2 17">Belongs to the Nudix hydrolase family.</text>
</comment>
<protein>
    <recommendedName>
        <fullName evidence="13">8-oxo-dGTP diphosphatase</fullName>
        <ecNumber evidence="12">3.6.1.55</ecNumber>
    </recommendedName>
    <alternativeName>
        <fullName evidence="16">7,8-dihydro-8-oxoguanine-triphosphatase</fullName>
    </alternativeName>
    <alternativeName>
        <fullName evidence="15">Mutator protein MutT</fullName>
    </alternativeName>
    <alternativeName>
        <fullName evidence="14">dGTP pyrophosphohydrolase</fullName>
    </alternativeName>
</protein>
<name>A0A562UWC5_9SPHN</name>
<dbReference type="PANTHER" id="PTHR47707">
    <property type="entry name" value="8-OXO-DGTP DIPHOSPHATASE"/>
    <property type="match status" value="1"/>
</dbReference>
<dbReference type="GO" id="GO:0006281">
    <property type="term" value="P:DNA repair"/>
    <property type="evidence" value="ECO:0007669"/>
    <property type="project" value="UniProtKB-KW"/>
</dbReference>
<evidence type="ECO:0000256" key="4">
    <source>
        <dbReference type="ARBA" id="ARBA00022705"/>
    </source>
</evidence>
<dbReference type="InterPro" id="IPR015797">
    <property type="entry name" value="NUDIX_hydrolase-like_dom_sf"/>
</dbReference>
<evidence type="ECO:0000256" key="9">
    <source>
        <dbReference type="ARBA" id="ARBA00023204"/>
    </source>
</evidence>
<evidence type="ECO:0000256" key="14">
    <source>
        <dbReference type="ARBA" id="ARBA00041592"/>
    </source>
</evidence>
<evidence type="ECO:0000256" key="3">
    <source>
        <dbReference type="ARBA" id="ARBA00022457"/>
    </source>
</evidence>
<dbReference type="PANTHER" id="PTHR47707:SF1">
    <property type="entry name" value="NUDIX HYDROLASE FAMILY PROTEIN"/>
    <property type="match status" value="1"/>
</dbReference>
<keyword evidence="3" id="KW-0515">Mutator protein</keyword>
<evidence type="ECO:0000256" key="13">
    <source>
        <dbReference type="ARBA" id="ARBA00040794"/>
    </source>
</evidence>
<dbReference type="Gene3D" id="3.90.79.10">
    <property type="entry name" value="Nucleoside Triphosphate Pyrophosphohydrolase"/>
    <property type="match status" value="1"/>
</dbReference>
<dbReference type="GO" id="GO:0008413">
    <property type="term" value="F:8-oxo-7,8-dihydroguanosine triphosphate pyrophosphatase activity"/>
    <property type="evidence" value="ECO:0007669"/>
    <property type="project" value="TreeGrafter"/>
</dbReference>
<dbReference type="InterPro" id="IPR020476">
    <property type="entry name" value="Nudix_hydrolase"/>
</dbReference>
<dbReference type="PRINTS" id="PR00502">
    <property type="entry name" value="NUDIXFAMILY"/>
</dbReference>
<dbReference type="GO" id="GO:0046872">
    <property type="term" value="F:metal ion binding"/>
    <property type="evidence" value="ECO:0007669"/>
    <property type="project" value="UniProtKB-KW"/>
</dbReference>
<comment type="catalytic activity">
    <reaction evidence="10">
        <text>8-oxo-dGTP + H2O = 8-oxo-dGMP + diphosphate + H(+)</text>
        <dbReference type="Rhea" id="RHEA:31575"/>
        <dbReference type="ChEBI" id="CHEBI:15377"/>
        <dbReference type="ChEBI" id="CHEBI:15378"/>
        <dbReference type="ChEBI" id="CHEBI:33019"/>
        <dbReference type="ChEBI" id="CHEBI:63224"/>
        <dbReference type="ChEBI" id="CHEBI:77896"/>
        <dbReference type="EC" id="3.6.1.55"/>
    </reaction>
</comment>
<dbReference type="EC" id="3.6.1.55" evidence="12"/>
<dbReference type="PROSITE" id="PS51462">
    <property type="entry name" value="NUDIX"/>
    <property type="match status" value="1"/>
</dbReference>
<evidence type="ECO:0000256" key="7">
    <source>
        <dbReference type="ARBA" id="ARBA00022801"/>
    </source>
</evidence>
<dbReference type="GO" id="GO:0044715">
    <property type="term" value="F:8-oxo-dGDP phosphatase activity"/>
    <property type="evidence" value="ECO:0007669"/>
    <property type="project" value="TreeGrafter"/>
</dbReference>
<dbReference type="InterPro" id="IPR000086">
    <property type="entry name" value="NUDIX_hydrolase_dom"/>
</dbReference>
<dbReference type="EMBL" id="VLLK01000001">
    <property type="protein sequence ID" value="TWJ09858.1"/>
    <property type="molecule type" value="Genomic_DNA"/>
</dbReference>
<evidence type="ECO:0000256" key="17">
    <source>
        <dbReference type="RuleBase" id="RU003476"/>
    </source>
</evidence>
<dbReference type="SUPFAM" id="SSF55811">
    <property type="entry name" value="Nudix"/>
    <property type="match status" value="1"/>
</dbReference>
<dbReference type="Pfam" id="PF00293">
    <property type="entry name" value="NUDIX"/>
    <property type="match status" value="1"/>
</dbReference>
<keyword evidence="7 17" id="KW-0378">Hydrolase</keyword>
<reference evidence="19 20" key="1">
    <citation type="submission" date="2019-07" db="EMBL/GenBank/DDBJ databases">
        <title>Genomic Encyclopedia of Archaeal and Bacterial Type Strains, Phase II (KMG-II): from individual species to whole genera.</title>
        <authorList>
            <person name="Goeker M."/>
        </authorList>
    </citation>
    <scope>NUCLEOTIDE SEQUENCE [LARGE SCALE GENOMIC DNA]</scope>
    <source>
        <strain evidence="19 20">ATCC BAA-2084</strain>
    </source>
</reference>
<comment type="catalytic activity">
    <reaction evidence="11">
        <text>8-oxo-GTP + H2O = 8-oxo-GMP + diphosphate + H(+)</text>
        <dbReference type="Rhea" id="RHEA:67616"/>
        <dbReference type="ChEBI" id="CHEBI:15377"/>
        <dbReference type="ChEBI" id="CHEBI:15378"/>
        <dbReference type="ChEBI" id="CHEBI:33019"/>
        <dbReference type="ChEBI" id="CHEBI:143553"/>
        <dbReference type="ChEBI" id="CHEBI:145694"/>
    </reaction>
</comment>
<evidence type="ECO:0000256" key="2">
    <source>
        <dbReference type="ARBA" id="ARBA00005582"/>
    </source>
</evidence>